<proteinExistence type="predicted"/>
<dbReference type="Proteomes" id="UP000595140">
    <property type="component" value="Unassembled WGS sequence"/>
</dbReference>
<dbReference type="AlphaFoldDB" id="A0A484L4L3"/>
<accession>A0A484L4L3</accession>
<dbReference type="EMBL" id="OOIL02001001">
    <property type="protein sequence ID" value="VFQ71269.1"/>
    <property type="molecule type" value="Genomic_DNA"/>
</dbReference>
<evidence type="ECO:0000313" key="2">
    <source>
        <dbReference type="Proteomes" id="UP000595140"/>
    </source>
</evidence>
<name>A0A484L4L3_9ASTE</name>
<organism evidence="1 2">
    <name type="scientific">Cuscuta campestris</name>
    <dbReference type="NCBI Taxonomy" id="132261"/>
    <lineage>
        <taxon>Eukaryota</taxon>
        <taxon>Viridiplantae</taxon>
        <taxon>Streptophyta</taxon>
        <taxon>Embryophyta</taxon>
        <taxon>Tracheophyta</taxon>
        <taxon>Spermatophyta</taxon>
        <taxon>Magnoliopsida</taxon>
        <taxon>eudicotyledons</taxon>
        <taxon>Gunneridae</taxon>
        <taxon>Pentapetalae</taxon>
        <taxon>asterids</taxon>
        <taxon>lamiids</taxon>
        <taxon>Solanales</taxon>
        <taxon>Convolvulaceae</taxon>
        <taxon>Cuscuteae</taxon>
        <taxon>Cuscuta</taxon>
        <taxon>Cuscuta subgen. Grammica</taxon>
        <taxon>Cuscuta sect. Cleistogrammica</taxon>
    </lineage>
</organism>
<gene>
    <name evidence="1" type="ORF">CCAM_LOCUS13045</name>
</gene>
<keyword evidence="2" id="KW-1185">Reference proteome</keyword>
<reference evidence="1 2" key="1">
    <citation type="submission" date="2018-04" db="EMBL/GenBank/DDBJ databases">
        <authorList>
            <person name="Vogel A."/>
        </authorList>
    </citation>
    <scope>NUCLEOTIDE SEQUENCE [LARGE SCALE GENOMIC DNA]</scope>
</reference>
<evidence type="ECO:0000313" key="1">
    <source>
        <dbReference type="EMBL" id="VFQ71269.1"/>
    </source>
</evidence>
<protein>
    <submittedName>
        <fullName evidence="1">Uncharacterized protein</fullName>
    </submittedName>
</protein>
<sequence length="92" mass="11020">MFSKIIRINYSRIVRKKSYIDASSLIFVLEIPIIPNPIPRFVGSIVIQNFILNSYIDSFERIPRVIRYILFPFDDWERFLFVFCIFVKTNPV</sequence>